<feature type="chain" id="PRO_5011684084" description="DUF2059 domain-containing protein" evidence="1">
    <location>
        <begin position="23"/>
        <end position="162"/>
    </location>
</feature>
<evidence type="ECO:0000313" key="3">
    <source>
        <dbReference type="EMBL" id="SDJ21291.1"/>
    </source>
</evidence>
<feature type="signal peptide" evidence="1">
    <location>
        <begin position="1"/>
        <end position="22"/>
    </location>
</feature>
<evidence type="ECO:0000313" key="4">
    <source>
        <dbReference type="Proteomes" id="UP000199340"/>
    </source>
</evidence>
<dbReference type="RefSeq" id="WP_090029920.1">
    <property type="nucleotide sequence ID" value="NZ_FNEB01000010.1"/>
</dbReference>
<dbReference type="OrthoDB" id="7868692at2"/>
<dbReference type="InterPro" id="IPR018637">
    <property type="entry name" value="DUF2059"/>
</dbReference>
<dbReference type="STRING" id="490829.SAMN05421850_11036"/>
<dbReference type="Pfam" id="PF09832">
    <property type="entry name" value="DUF2059"/>
    <property type="match status" value="1"/>
</dbReference>
<evidence type="ECO:0000256" key="1">
    <source>
        <dbReference type="SAM" id="SignalP"/>
    </source>
</evidence>
<keyword evidence="1" id="KW-0732">Signal</keyword>
<dbReference type="AlphaFoldDB" id="A0A1G8RWA2"/>
<evidence type="ECO:0000259" key="2">
    <source>
        <dbReference type="Pfam" id="PF09832"/>
    </source>
</evidence>
<sequence>MTRTLRMIAFSISLAVAGPVLAQDADYDARLAAAHEYVEASMQDVEMPRIIEQMWRGALPQFQQIAGGPLSEQQEADLQALYMEVYEQPMRDVMREQDKLMADLLTLEEIIALRDFYATPEGRSVLRKLPDILARQQPQIMALVQESLPAILPRIMEILKPQ</sequence>
<protein>
    <recommendedName>
        <fullName evidence="2">DUF2059 domain-containing protein</fullName>
    </recommendedName>
</protein>
<proteinExistence type="predicted"/>
<reference evidence="3 4" key="1">
    <citation type="submission" date="2016-10" db="EMBL/GenBank/DDBJ databases">
        <authorList>
            <person name="de Groot N.N."/>
        </authorList>
    </citation>
    <scope>NUCLEOTIDE SEQUENCE [LARGE SCALE GENOMIC DNA]</scope>
    <source>
        <strain evidence="3 4">DSM 28010</strain>
    </source>
</reference>
<organism evidence="3 4">
    <name type="scientific">Lutimaribacter saemankumensis</name>
    <dbReference type="NCBI Taxonomy" id="490829"/>
    <lineage>
        <taxon>Bacteria</taxon>
        <taxon>Pseudomonadati</taxon>
        <taxon>Pseudomonadota</taxon>
        <taxon>Alphaproteobacteria</taxon>
        <taxon>Rhodobacterales</taxon>
        <taxon>Roseobacteraceae</taxon>
        <taxon>Lutimaribacter</taxon>
    </lineage>
</organism>
<gene>
    <name evidence="3" type="ORF">SAMN05421850_11036</name>
</gene>
<accession>A0A1G8RWA2</accession>
<keyword evidence="4" id="KW-1185">Reference proteome</keyword>
<feature type="domain" description="DUF2059" evidence="2">
    <location>
        <begin position="99"/>
        <end position="146"/>
    </location>
</feature>
<name>A0A1G8RWA2_9RHOB</name>
<dbReference type="EMBL" id="FNEB01000010">
    <property type="protein sequence ID" value="SDJ21291.1"/>
    <property type="molecule type" value="Genomic_DNA"/>
</dbReference>
<dbReference type="Proteomes" id="UP000199340">
    <property type="component" value="Unassembled WGS sequence"/>
</dbReference>